<dbReference type="HOGENOM" id="CLU_251147_0_0_1"/>
<dbReference type="EMBL" id="FR796402">
    <property type="protein sequence ID" value="CAJ02100.1"/>
    <property type="molecule type" value="Genomic_DNA"/>
</dbReference>
<dbReference type="VEuPathDB" id="TriTrypDB:LMJFC_060011600"/>
<dbReference type="VEuPathDB" id="TriTrypDB:LmjF.06.0550"/>
<feature type="compositionally biased region" description="Polar residues" evidence="1">
    <location>
        <begin position="403"/>
        <end position="413"/>
    </location>
</feature>
<dbReference type="KEGG" id="lma:LMJF_06_0550"/>
<dbReference type="eggNOG" id="ENOG502QS1P">
    <property type="taxonomic scope" value="Eukaryota"/>
</dbReference>
<feature type="region of interest" description="Disordered" evidence="1">
    <location>
        <begin position="1138"/>
        <end position="1158"/>
    </location>
</feature>
<feature type="region of interest" description="Disordered" evidence="1">
    <location>
        <begin position="371"/>
        <end position="418"/>
    </location>
</feature>
<dbReference type="GeneID" id="5649077"/>
<dbReference type="PANTHER" id="PTHR40714">
    <property type="entry name" value="TMF-REGULATED NUCLEAR PROTEIN 1"/>
    <property type="match status" value="1"/>
</dbReference>
<feature type="region of interest" description="Disordered" evidence="1">
    <location>
        <begin position="326"/>
        <end position="352"/>
    </location>
</feature>
<proteinExistence type="predicted"/>
<evidence type="ECO:0000313" key="2">
    <source>
        <dbReference type="EMBL" id="CAJ02100.1"/>
    </source>
</evidence>
<dbReference type="InterPro" id="IPR040266">
    <property type="entry name" value="TRNP1"/>
</dbReference>
<dbReference type="VEuPathDB" id="TriTrypDB:LMJLV39_060011200"/>
<name>Q4QJ23_LEIMA</name>
<feature type="compositionally biased region" description="Low complexity" evidence="1">
    <location>
        <begin position="579"/>
        <end position="611"/>
    </location>
</feature>
<reference evidence="2 3" key="2">
    <citation type="journal article" date="2011" name="Genome Res.">
        <title>Chromosome and gene copy number variation allow major structural change between species and strains of Leishmania.</title>
        <authorList>
            <person name="Rogers M.B."/>
            <person name="Hilley J.D."/>
            <person name="Dickens N.J."/>
            <person name="Wilkes J."/>
            <person name="Bates P.A."/>
            <person name="Depledge D.P."/>
            <person name="Harris D."/>
            <person name="Her Y."/>
            <person name="Herzyk P."/>
            <person name="Imamura H."/>
            <person name="Otto T.D."/>
            <person name="Sanders M."/>
            <person name="Seeger K."/>
            <person name="Dujardin J.C."/>
            <person name="Berriman M."/>
            <person name="Smith D.F."/>
            <person name="Hertz-Fowler C."/>
            <person name="Mottram J.C."/>
        </authorList>
    </citation>
    <scope>NUCLEOTIDE SEQUENCE [LARGE SCALE GENOMIC DNA]</scope>
    <source>
        <strain evidence="3">MHOM/IL/81/Friedlin</strain>
    </source>
</reference>
<feature type="compositionally biased region" description="Low complexity" evidence="1">
    <location>
        <begin position="329"/>
        <end position="343"/>
    </location>
</feature>
<feature type="compositionally biased region" description="Low complexity" evidence="1">
    <location>
        <begin position="1690"/>
        <end position="1704"/>
    </location>
</feature>
<dbReference type="GO" id="GO:0005634">
    <property type="term" value="C:nucleus"/>
    <property type="evidence" value="ECO:0007669"/>
    <property type="project" value="InterPro"/>
</dbReference>
<dbReference type="PANTHER" id="PTHR40714:SF1">
    <property type="entry name" value="TMF-REGULATED NUCLEAR PROTEIN 1"/>
    <property type="match status" value="1"/>
</dbReference>
<reference evidence="2 3" key="1">
    <citation type="journal article" date="2005" name="Science">
        <title>The genome of the kinetoplastid parasite, Leishmania major.</title>
        <authorList>
            <person name="Ivens A.C."/>
            <person name="Peacock C.S."/>
            <person name="Worthey E.A."/>
            <person name="Murphy L."/>
            <person name="Aggarwal G."/>
            <person name="Berriman M."/>
            <person name="Sisk E."/>
            <person name="Rajandream M.A."/>
            <person name="Adlem E."/>
            <person name="Aert R."/>
            <person name="Anupama A."/>
            <person name="Apostolou Z."/>
            <person name="Attipoe P."/>
            <person name="Bason N."/>
            <person name="Bauser C."/>
            <person name="Beck A."/>
            <person name="Beverley S.M."/>
            <person name="Bianchettin G."/>
            <person name="Borzym K."/>
            <person name="Bothe G."/>
            <person name="Bruschi C.V."/>
            <person name="Collins M."/>
            <person name="Cadag E."/>
            <person name="Ciarloni L."/>
            <person name="Clayton C."/>
            <person name="Coulson R.M."/>
            <person name="Cronin A."/>
            <person name="Cruz A.K."/>
            <person name="Davies R.M."/>
            <person name="De Gaudenzi J."/>
            <person name="Dobson D.E."/>
            <person name="Duesterhoeft A."/>
            <person name="Fazelina G."/>
            <person name="Fosker N."/>
            <person name="Frasch A.C."/>
            <person name="Fraser A."/>
            <person name="Fuchs M."/>
            <person name="Gabel C."/>
            <person name="Goble A."/>
            <person name="Goffeau A."/>
            <person name="Harris D."/>
            <person name="Hertz-Fowler C."/>
            <person name="Hilbert H."/>
            <person name="Horn D."/>
            <person name="Huang Y."/>
            <person name="Klages S."/>
            <person name="Knights A."/>
            <person name="Kube M."/>
            <person name="Larke N."/>
            <person name="Litvin L."/>
            <person name="Lord A."/>
            <person name="Louie T."/>
            <person name="Marra M."/>
            <person name="Masuy D."/>
            <person name="Matthews K."/>
            <person name="Michaeli S."/>
            <person name="Mottram J.C."/>
            <person name="Muller-Auer S."/>
            <person name="Munden H."/>
            <person name="Nelson S."/>
            <person name="Norbertczak H."/>
            <person name="Oliver K."/>
            <person name="O'neil S."/>
            <person name="Pentony M."/>
            <person name="Pohl T.M."/>
            <person name="Price C."/>
            <person name="Purnelle B."/>
            <person name="Quail M.A."/>
            <person name="Rabbinowitsch E."/>
            <person name="Reinhardt R."/>
            <person name="Rieger M."/>
            <person name="Rinta J."/>
            <person name="Robben J."/>
            <person name="Robertson L."/>
            <person name="Ruiz J.C."/>
            <person name="Rutter S."/>
            <person name="Saunders D."/>
            <person name="Schafer M."/>
            <person name="Schein J."/>
            <person name="Schwartz D.C."/>
            <person name="Seeger K."/>
            <person name="Seyler A."/>
            <person name="Sharp S."/>
            <person name="Shin H."/>
            <person name="Sivam D."/>
            <person name="Squares R."/>
            <person name="Squares S."/>
            <person name="Tosato V."/>
            <person name="Vogt C."/>
            <person name="Volckaert G."/>
            <person name="Wambutt R."/>
            <person name="Warren T."/>
            <person name="Wedler H."/>
            <person name="Woodward J."/>
            <person name="Zhou S."/>
            <person name="Zimmermann W."/>
            <person name="Smith D.F."/>
            <person name="Blackwell J.M."/>
            <person name="Stuart K.D."/>
            <person name="Barrell B."/>
            <person name="Myler P.J."/>
        </authorList>
    </citation>
    <scope>NUCLEOTIDE SEQUENCE [LARGE SCALE GENOMIC DNA]</scope>
    <source>
        <strain evidence="3">MHOM/IL/81/Friedlin</strain>
    </source>
</reference>
<feature type="region of interest" description="Disordered" evidence="1">
    <location>
        <begin position="760"/>
        <end position="790"/>
    </location>
</feature>
<feature type="compositionally biased region" description="Basic residues" evidence="1">
    <location>
        <begin position="1"/>
        <end position="20"/>
    </location>
</feature>
<keyword evidence="3" id="KW-1185">Reference proteome</keyword>
<feature type="region of interest" description="Disordered" evidence="1">
    <location>
        <begin position="1"/>
        <end position="56"/>
    </location>
</feature>
<dbReference type="OMA" id="CAGGGNY"/>
<dbReference type="RefSeq" id="XP_001680825.1">
    <property type="nucleotide sequence ID" value="XM_001680773.1"/>
</dbReference>
<dbReference type="InParanoid" id="Q4QJ23"/>
<protein>
    <submittedName>
        <fullName evidence="2">Uncharacterized protein</fullName>
    </submittedName>
</protein>
<dbReference type="GO" id="GO:0003677">
    <property type="term" value="F:DNA binding"/>
    <property type="evidence" value="ECO:0007669"/>
    <property type="project" value="InterPro"/>
</dbReference>
<sequence length="1731" mass="180847">MDTGRRRQVRNARRLRRHQRSGADGNDAQEMRTGSAADSGRSIPPPPNSAPGVMMGAGAAASGAVGHRTLVVASRDEAQRLSERMKQQRQVKSRADQILSQREALIRERYAPNAVAATAHGQSQQQQQASAYAFDKDDLLANLIGESKANFLKLDHDLTEDHTIATHRLHTSVFSHAKSFLLLFRDVDRASDLVEALKANVQGTKAAISSISKYSANFVAGGSISSAGKLPGSTTADVRGCSAGSGSVFSAALGGTSSDGDPRWLARPSLVSRRITQRYASGGSSDMAWLNDGDIGLGWSTGGADRSSRTTTWASTVHRSVVADEEGAAADGGADAVTTNAGASRPTTRGLNVSSVRQWRHTIGMGIGLAARGSAGDREAAESRLTAPGRQLRGGSGPRAKSRASTGHTTTAARSEKEAADTTAFVDILREEVNQLLTERRHVDAAELLYRLADEATAKGCVPFLLDLEAALVSSVITNVVKIPITPMYVESLHVPLIQLLLRFGRSRSAAAVYLTMHTSWLHSEVQRLQSRVDPRYASLIAVDFLVRATRATVRRQRTLGLALAAARPFMEDGGAGTAGAAAADKTDGGRPAVGASRAAASDGAGAATTPKPAPLRGATAASPGSLIPPNSAVLLWVRRNVELFACDVLATHLLSFGSGTDGGDPTRLRQAALMIAQTSRVMQTLSSDGFAGCDTLIMRQLTPSLVILEDDFTRLTGERVEHGGRAMMEQLIMGSLAFYETHAANTAAAATGAATTTADAKAATATPPLSPMRVQSAPRLDTPPYQPSRCDDVARKVRVQCQGLVQLIRSLPLSGHSLLVQLLLAPASSSLFKNVTSAGSAAQGTSSPLRPGSASRSFGSASGATGGAAAYRARGGGGATALLSKAGATSAAPPAASLTTPLFSTAPPPLLSSECFRFLRYANGCSSTHVRLLQSLCGYVAALTGTDQLPAEVMASAAAQEQESTNSAAAMAMRVQQAECVACLLTSAVVTESIDAVLCNLLSHMMVVLLRQRKALVRFLSSEAFLTNHRRAFPSAAAKSAVPDAPFFSDPASSPAWVLDSTLCLLSDVLGLGTWVSFFTRGGAMAHMLADAQFGFRTQHLERVQWEMPRLVQGWMCAALLLNADVTRANTVLAPPTTSVRASAPSTASGRGLPAPTPLLTPQQSILFGSQPPDRVDGRSPTLWSNSSVSFSAVAAVAATAAGATAVTAAKKASKAGADAASVLLSIPITSPSSATSLSAAAADKRDAITAPFFADAGVREERVLKLIMAFLDRKYSTPAGYTVHRYVVDSANASSDGSAGAGLNGVWAVRSRLSSYPEFPIGEMREHRGDEVFLFHWCVQVSLHLLTFFQERLITPSYVMNQRAAEAQGGMTSFLNAGLPFPLEGCITPQEDTVLAGWCAGGGNYVTAVALLQFLVMRVLRDGLCRADTWSAVYGCPMAQWRSDEAVLRQQLFFFSLFAYLWAPLFTGGRTPRARAAAAGSSPTKEETPVSSYVVDGLPSLAVLEWMTCGGVLNPSTNADSVAAAMASAALATIPANLTAVDVLFATEGTIHMSSGGGEGAGAGAAGAAYTATGGGAASWRAKAAGRGTTAPAVATGASVASPATPTNAMLARRELFGSCASHIPDGPLRVLRHFFEEQLGESRAARAITSDIMRTRVERAMAEINLLDFVGTSLGVGDEGGSEDDATSSTATRSTADAGSANRMSSSSQKVTLQNLRDLIAVYTVPLS</sequence>
<dbReference type="GO" id="GO:0042127">
    <property type="term" value="P:regulation of cell population proliferation"/>
    <property type="evidence" value="ECO:0007669"/>
    <property type="project" value="InterPro"/>
</dbReference>
<evidence type="ECO:0000256" key="1">
    <source>
        <dbReference type="SAM" id="MobiDB-lite"/>
    </source>
</evidence>
<feature type="region of interest" description="Disordered" evidence="1">
    <location>
        <begin position="1681"/>
        <end position="1711"/>
    </location>
</feature>
<dbReference type="VEuPathDB" id="TriTrypDB:LMJSD75_060011200"/>
<gene>
    <name evidence="2" type="ORF">LMJF_06_0550</name>
</gene>
<accession>Q4QJ23</accession>
<feature type="region of interest" description="Disordered" evidence="1">
    <location>
        <begin position="577"/>
        <end position="623"/>
    </location>
</feature>
<feature type="region of interest" description="Disordered" evidence="1">
    <location>
        <begin position="841"/>
        <end position="862"/>
    </location>
</feature>
<feature type="compositionally biased region" description="Polar residues" evidence="1">
    <location>
        <begin position="1138"/>
        <end position="1150"/>
    </location>
</feature>
<evidence type="ECO:0000313" key="3">
    <source>
        <dbReference type="Proteomes" id="UP000000542"/>
    </source>
</evidence>
<dbReference type="Proteomes" id="UP000000542">
    <property type="component" value="Chromosome 6"/>
</dbReference>
<organism evidence="2 3">
    <name type="scientific">Leishmania major</name>
    <dbReference type="NCBI Taxonomy" id="5664"/>
    <lineage>
        <taxon>Eukaryota</taxon>
        <taxon>Discoba</taxon>
        <taxon>Euglenozoa</taxon>
        <taxon>Kinetoplastea</taxon>
        <taxon>Metakinetoplastina</taxon>
        <taxon>Trypanosomatida</taxon>
        <taxon>Trypanosomatidae</taxon>
        <taxon>Leishmaniinae</taxon>
        <taxon>Leishmania</taxon>
    </lineage>
</organism>